<dbReference type="GO" id="GO:0016705">
    <property type="term" value="F:oxidoreductase activity, acting on paired donors, with incorporation or reduction of molecular oxygen"/>
    <property type="evidence" value="ECO:0007669"/>
    <property type="project" value="InterPro"/>
</dbReference>
<evidence type="ECO:0000256" key="6">
    <source>
        <dbReference type="ARBA" id="ARBA00023033"/>
    </source>
</evidence>
<dbReference type="InterPro" id="IPR036396">
    <property type="entry name" value="Cyt_P450_sf"/>
</dbReference>
<dbReference type="Proteomes" id="UP000191612">
    <property type="component" value="Unassembled WGS sequence"/>
</dbReference>
<evidence type="ECO:0000256" key="3">
    <source>
        <dbReference type="ARBA" id="ARBA00022723"/>
    </source>
</evidence>
<dbReference type="SUPFAM" id="SSF48264">
    <property type="entry name" value="Cytochrome P450"/>
    <property type="match status" value="1"/>
</dbReference>
<sequence>MLSTAFADFDSSPLRKPRFEPITPHGIFTLDGADWKTSREQLRNRLSNLRKAIDLGVCEQHFQAFLQHVPPNGQVFDVQRCTSALSLDMQTRFSLGESVDALSFTQSQENKQFVDDFEVAKERIVRDGFRGPRRHLVPNRAFHQSCSRARSYVMACARREVEGRSSRIEKTKDARVGADFNNNFEELSQFADQAMSILLANDSMSTTLSGLFYCLSQDERIVQKLRASIIDTIGLTPPTWDQLGVLHYVRWVLHEGEEYLINRLASIMH</sequence>
<proteinExistence type="inferred from homology"/>
<keyword evidence="8" id="KW-1185">Reference proteome</keyword>
<dbReference type="PANTHER" id="PTHR24287:SF17">
    <property type="entry name" value="P450, PUTATIVE (EUROFUNG)-RELATED"/>
    <property type="match status" value="1"/>
</dbReference>
<dbReference type="Gene3D" id="1.10.630.10">
    <property type="entry name" value="Cytochrome P450"/>
    <property type="match status" value="1"/>
</dbReference>
<keyword evidence="3" id="KW-0479">Metal-binding</keyword>
<dbReference type="GO" id="GO:0020037">
    <property type="term" value="F:heme binding"/>
    <property type="evidence" value="ECO:0007669"/>
    <property type="project" value="InterPro"/>
</dbReference>
<dbReference type="GO" id="GO:0004497">
    <property type="term" value="F:monooxygenase activity"/>
    <property type="evidence" value="ECO:0007669"/>
    <property type="project" value="UniProtKB-KW"/>
</dbReference>
<dbReference type="GO" id="GO:0005506">
    <property type="term" value="F:iron ion binding"/>
    <property type="evidence" value="ECO:0007669"/>
    <property type="project" value="InterPro"/>
</dbReference>
<dbReference type="InterPro" id="IPR001128">
    <property type="entry name" value="Cyt_P450"/>
</dbReference>
<evidence type="ECO:0000256" key="4">
    <source>
        <dbReference type="ARBA" id="ARBA00023002"/>
    </source>
</evidence>
<dbReference type="Pfam" id="PF00067">
    <property type="entry name" value="p450"/>
    <property type="match status" value="1"/>
</dbReference>
<organism evidence="7 8">
    <name type="scientific">Penicillium solitum</name>
    <dbReference type="NCBI Taxonomy" id="60172"/>
    <lineage>
        <taxon>Eukaryota</taxon>
        <taxon>Fungi</taxon>
        <taxon>Dikarya</taxon>
        <taxon>Ascomycota</taxon>
        <taxon>Pezizomycotina</taxon>
        <taxon>Eurotiomycetes</taxon>
        <taxon>Eurotiomycetidae</taxon>
        <taxon>Eurotiales</taxon>
        <taxon>Aspergillaceae</taxon>
        <taxon>Penicillium</taxon>
    </lineage>
</organism>
<evidence type="ECO:0008006" key="9">
    <source>
        <dbReference type="Google" id="ProtNLM"/>
    </source>
</evidence>
<comment type="similarity">
    <text evidence="2">Belongs to the cytochrome P450 family.</text>
</comment>
<gene>
    <name evidence="7" type="ORF">PENSOL_c025G02654</name>
</gene>
<protein>
    <recommendedName>
        <fullName evidence="9">Cytochrome P450</fullName>
    </recommendedName>
</protein>
<keyword evidence="4" id="KW-0560">Oxidoreductase</keyword>
<comment type="cofactor">
    <cofactor evidence="1">
        <name>heme</name>
        <dbReference type="ChEBI" id="CHEBI:30413"/>
    </cofactor>
</comment>
<evidence type="ECO:0000313" key="7">
    <source>
        <dbReference type="EMBL" id="OQD94601.1"/>
    </source>
</evidence>
<reference evidence="8" key="1">
    <citation type="journal article" date="2017" name="Nat. Microbiol.">
        <title>Global analysis of biosynthetic gene clusters reveals vast potential of secondary metabolite production in Penicillium species.</title>
        <authorList>
            <person name="Nielsen J.C."/>
            <person name="Grijseels S."/>
            <person name="Prigent S."/>
            <person name="Ji B."/>
            <person name="Dainat J."/>
            <person name="Nielsen K.F."/>
            <person name="Frisvad J.C."/>
            <person name="Workman M."/>
            <person name="Nielsen J."/>
        </authorList>
    </citation>
    <scope>NUCLEOTIDE SEQUENCE [LARGE SCALE GENOMIC DNA]</scope>
    <source>
        <strain evidence="8">IBT 29525</strain>
    </source>
</reference>
<keyword evidence="5" id="KW-0408">Iron</keyword>
<keyword evidence="6" id="KW-0503">Monooxygenase</keyword>
<comment type="caution">
    <text evidence="7">The sequence shown here is derived from an EMBL/GenBank/DDBJ whole genome shotgun (WGS) entry which is preliminary data.</text>
</comment>
<dbReference type="EMBL" id="MDYO01000025">
    <property type="protein sequence ID" value="OQD94601.1"/>
    <property type="molecule type" value="Genomic_DNA"/>
</dbReference>
<dbReference type="GO" id="GO:0043386">
    <property type="term" value="P:mycotoxin biosynthetic process"/>
    <property type="evidence" value="ECO:0007669"/>
    <property type="project" value="UniProtKB-ARBA"/>
</dbReference>
<dbReference type="STRING" id="60172.A0A1V6QZM7"/>
<evidence type="ECO:0000313" key="8">
    <source>
        <dbReference type="Proteomes" id="UP000191612"/>
    </source>
</evidence>
<evidence type="ECO:0000256" key="1">
    <source>
        <dbReference type="ARBA" id="ARBA00001971"/>
    </source>
</evidence>
<dbReference type="PANTHER" id="PTHR24287">
    <property type="entry name" value="P450, PUTATIVE (EUROFUNG)-RELATED"/>
    <property type="match status" value="1"/>
</dbReference>
<evidence type="ECO:0000256" key="5">
    <source>
        <dbReference type="ARBA" id="ARBA00023004"/>
    </source>
</evidence>
<dbReference type="InterPro" id="IPR047146">
    <property type="entry name" value="Cyt_P450_E_CYP52_fungi"/>
</dbReference>
<dbReference type="AlphaFoldDB" id="A0A1V6QZM7"/>
<evidence type="ECO:0000256" key="2">
    <source>
        <dbReference type="ARBA" id="ARBA00010617"/>
    </source>
</evidence>
<accession>A0A1V6QZM7</accession>
<name>A0A1V6QZM7_9EURO</name>